<proteinExistence type="predicted"/>
<keyword evidence="1" id="KW-1133">Transmembrane helix</keyword>
<keyword evidence="1" id="KW-0472">Membrane</keyword>
<dbReference type="EMBL" id="JAHZSV010000003">
    <property type="protein sequence ID" value="MBW8198912.1"/>
    <property type="molecule type" value="Genomic_DNA"/>
</dbReference>
<gene>
    <name evidence="2" type="ORF">K1F36_03660</name>
</gene>
<name>A0ABS7EMU9_9FLAO</name>
<evidence type="ECO:0000313" key="2">
    <source>
        <dbReference type="EMBL" id="MBW8198912.1"/>
    </source>
</evidence>
<evidence type="ECO:0000256" key="1">
    <source>
        <dbReference type="SAM" id="Phobius"/>
    </source>
</evidence>
<feature type="transmembrane region" description="Helical" evidence="1">
    <location>
        <begin position="28"/>
        <end position="52"/>
    </location>
</feature>
<dbReference type="RefSeq" id="WP_220112590.1">
    <property type="nucleotide sequence ID" value="NZ_JAHZSV010000003.1"/>
</dbReference>
<evidence type="ECO:0000313" key="3">
    <source>
        <dbReference type="Proteomes" id="UP001196136"/>
    </source>
</evidence>
<comment type="caution">
    <text evidence="2">The sequence shown here is derived from an EMBL/GenBank/DDBJ whole genome shotgun (WGS) entry which is preliminary data.</text>
</comment>
<protein>
    <submittedName>
        <fullName evidence="2">Uncharacterized protein</fullName>
    </submittedName>
</protein>
<organism evidence="2 3">
    <name type="scientific">Flagellimonas abyssi</name>
    <dbReference type="NCBI Taxonomy" id="2864871"/>
    <lineage>
        <taxon>Bacteria</taxon>
        <taxon>Pseudomonadati</taxon>
        <taxon>Bacteroidota</taxon>
        <taxon>Flavobacteriia</taxon>
        <taxon>Flavobacteriales</taxon>
        <taxon>Flavobacteriaceae</taxon>
        <taxon>Flagellimonas</taxon>
    </lineage>
</organism>
<keyword evidence="1" id="KW-0812">Transmembrane</keyword>
<dbReference type="Proteomes" id="UP001196136">
    <property type="component" value="Unassembled WGS sequence"/>
</dbReference>
<sequence>MEKLGNILAIWIHRQRMLSIKMESKAKYLSLNGLSILIVLISFIPLTLLFFISGKNYTWLQILAYYIFQLLLLLIVLVFVIGWFKAKEMANSDLEGFSFVRLSFKKIDKEYFGFDDSDMENLELLTNLLPSKEKIVIREVPKNKLSGNLRFLFSFLDHIIENGIQGLGKESRDSLSILVQKRFSFDGSEINLNTFASSYSKWSQKTKEGNYDDTRKTIAKALGLSN</sequence>
<accession>A0ABS7EMU9</accession>
<keyword evidence="3" id="KW-1185">Reference proteome</keyword>
<feature type="transmembrane region" description="Helical" evidence="1">
    <location>
        <begin position="64"/>
        <end position="84"/>
    </location>
</feature>
<reference evidence="2 3" key="1">
    <citation type="submission" date="2021-08" db="EMBL/GenBank/DDBJ databases">
        <title>Muricauda profundi sp. nov., a marine bacterium isolated from deep seawater of the Mariana Trench.</title>
        <authorList>
            <person name="Wei Y."/>
        </authorList>
    </citation>
    <scope>NUCLEOTIDE SEQUENCE [LARGE SCALE GENOMIC DNA]</scope>
    <source>
        <strain evidence="2 3">W52</strain>
    </source>
</reference>